<dbReference type="STRING" id="34103.SAMN05421778_1118"/>
<gene>
    <name evidence="6" type="ORF">X805_14490</name>
</gene>
<keyword evidence="3" id="KW-0378">Hydrolase</keyword>
<accession>A0A059KNC4</accession>
<feature type="compositionally biased region" description="Basic and acidic residues" evidence="5">
    <location>
        <begin position="607"/>
        <end position="616"/>
    </location>
</feature>
<sequence length="625" mass="65495">MLDLHVHVLPGIDDGPRNLDDALKLARALVADGIEHVVATPHIYPGVFDNTPHRIAEAFERLQTAVSAEGLALTMTWAAEVRICPEIIDWLEHRRLPLLDGSLVGPSTALIELPDGQIPVGTDRLVGLMIDRGITPLIAHPERNKAVMEQPSRLEALRRMGCRFQLTAGSVIGEFGSKAHATARHLLDADWADVVASDAHNLSGRKPRMSAARQWLQEHYDAALAERLMVLTPQQIAGVSSFALGAGEQKLVFRDLPRHADAEDSTWRSGLDQLDDLPAVQASAMNGSFGLKEAPAGPAGSGETSRPGWSLTDFRIDTVVDGLNEASAQAGATSLGDSLFPPQPQAAPSPAAAADPSASSEDDWHLPDFGMQPASRPPSRPPLPAPAPIPVQAPVAEPRIWPRATTQPVQAETETERASAAVLLEDLPEPEPKPEPAPAAPSSGATLMQSLWARLKPASASTVPTAAPEPAPAPVAVEPQPVAAAVAEVTAAPVTPPVLRPAPAPAAVATSSSTSSANGLRGLKLSDLEPLAPVALPPRARAPAAAASPAPVSSSFKPEAATDRAGTARRGMATAAFQSTRPAPLPTMPEVSLAQPDPVMPAPTADGSRRGFRLRDLPFLSGARR</sequence>
<dbReference type="InterPro" id="IPR016667">
    <property type="entry name" value="Caps_polysacc_synth_CpsB/CapC"/>
</dbReference>
<feature type="region of interest" description="Disordered" evidence="5">
    <location>
        <begin position="427"/>
        <end position="474"/>
    </location>
</feature>
<dbReference type="Proteomes" id="UP000026714">
    <property type="component" value="Unassembled WGS sequence"/>
</dbReference>
<feature type="region of interest" description="Disordered" evidence="5">
    <location>
        <begin position="330"/>
        <end position="390"/>
    </location>
</feature>
<organism evidence="6 7">
    <name type="scientific">Sphaerotilus natans subsp. natans DSM 6575</name>
    <dbReference type="NCBI Taxonomy" id="1286631"/>
    <lineage>
        <taxon>Bacteria</taxon>
        <taxon>Pseudomonadati</taxon>
        <taxon>Pseudomonadota</taxon>
        <taxon>Betaproteobacteria</taxon>
        <taxon>Burkholderiales</taxon>
        <taxon>Sphaerotilaceae</taxon>
        <taxon>Sphaerotilus</taxon>
    </lineage>
</organism>
<protein>
    <recommendedName>
        <fullName evidence="2">protein-tyrosine-phosphatase</fullName>
        <ecNumber evidence="2">3.1.3.48</ecNumber>
    </recommendedName>
</protein>
<evidence type="ECO:0000256" key="3">
    <source>
        <dbReference type="ARBA" id="ARBA00022801"/>
    </source>
</evidence>
<proteinExistence type="inferred from homology"/>
<feature type="compositionally biased region" description="Low complexity" evidence="5">
    <location>
        <begin position="563"/>
        <end position="576"/>
    </location>
</feature>
<dbReference type="Gene3D" id="3.20.20.140">
    <property type="entry name" value="Metal-dependent hydrolases"/>
    <property type="match status" value="1"/>
</dbReference>
<feature type="compositionally biased region" description="Low complexity" evidence="5">
    <location>
        <begin position="348"/>
        <end position="359"/>
    </location>
</feature>
<evidence type="ECO:0000313" key="7">
    <source>
        <dbReference type="Proteomes" id="UP000026714"/>
    </source>
</evidence>
<dbReference type="Pfam" id="PF19567">
    <property type="entry name" value="CpsB_CapC"/>
    <property type="match status" value="1"/>
</dbReference>
<dbReference type="PATRIC" id="fig|1286631.3.peg.1431"/>
<name>A0A059KNC4_9BURK</name>
<dbReference type="eggNOG" id="COG4464">
    <property type="taxonomic scope" value="Bacteria"/>
</dbReference>
<dbReference type="GO" id="GO:0030145">
    <property type="term" value="F:manganese ion binding"/>
    <property type="evidence" value="ECO:0007669"/>
    <property type="project" value="InterPro"/>
</dbReference>
<dbReference type="EMBL" id="AZRA01000034">
    <property type="protein sequence ID" value="KDB52956.1"/>
    <property type="molecule type" value="Genomic_DNA"/>
</dbReference>
<dbReference type="PANTHER" id="PTHR39181:SF1">
    <property type="entry name" value="TYROSINE-PROTEIN PHOSPHATASE YWQE"/>
    <property type="match status" value="1"/>
</dbReference>
<dbReference type="RefSeq" id="WP_051631745.1">
    <property type="nucleotide sequence ID" value="NZ_AZRA01000034.1"/>
</dbReference>
<reference evidence="6 7" key="1">
    <citation type="journal article" date="2014" name="FEMS Microbiol. Ecol.">
        <title>Sphaerotilus natans encrusted with nanoball-shaped Fe(III) oxide minerals formed by nitrate-reducing mixotrophic Fe(II) oxidation.</title>
        <authorList>
            <person name="Park S."/>
            <person name="Kim D.H."/>
            <person name="Lee J.H."/>
            <person name="Hur H.G."/>
        </authorList>
    </citation>
    <scope>NUCLEOTIDE SEQUENCE [LARGE SCALE GENOMIC DNA]</scope>
    <source>
        <strain evidence="6 7">DSM 6575</strain>
    </source>
</reference>
<dbReference type="GO" id="GO:0004725">
    <property type="term" value="F:protein tyrosine phosphatase activity"/>
    <property type="evidence" value="ECO:0007669"/>
    <property type="project" value="UniProtKB-EC"/>
</dbReference>
<evidence type="ECO:0000256" key="5">
    <source>
        <dbReference type="SAM" id="MobiDB-lite"/>
    </source>
</evidence>
<feature type="compositionally biased region" description="Low complexity" evidence="5">
    <location>
        <begin position="457"/>
        <end position="466"/>
    </location>
</feature>
<evidence type="ECO:0000256" key="2">
    <source>
        <dbReference type="ARBA" id="ARBA00013064"/>
    </source>
</evidence>
<keyword evidence="7" id="KW-1185">Reference proteome</keyword>
<dbReference type="AlphaFoldDB" id="A0A059KNC4"/>
<dbReference type="InterPro" id="IPR016195">
    <property type="entry name" value="Pol/histidinol_Pase-like"/>
</dbReference>
<feature type="compositionally biased region" description="Pro residues" evidence="5">
    <location>
        <begin position="375"/>
        <end position="390"/>
    </location>
</feature>
<feature type="compositionally biased region" description="Pro residues" evidence="5">
    <location>
        <begin position="495"/>
        <end position="504"/>
    </location>
</feature>
<dbReference type="EC" id="3.1.3.48" evidence="2"/>
<feature type="compositionally biased region" description="Low complexity" evidence="5">
    <location>
        <begin position="505"/>
        <end position="517"/>
    </location>
</feature>
<dbReference type="SUPFAM" id="SSF89550">
    <property type="entry name" value="PHP domain-like"/>
    <property type="match status" value="1"/>
</dbReference>
<feature type="region of interest" description="Disordered" evidence="5">
    <location>
        <begin position="495"/>
        <end position="521"/>
    </location>
</feature>
<comment type="similarity">
    <text evidence="1">Belongs to the metallo-dependent hydrolases superfamily. CpsB/CapC family.</text>
</comment>
<feature type="compositionally biased region" description="Low complexity" evidence="5">
    <location>
        <begin position="539"/>
        <end position="555"/>
    </location>
</feature>
<feature type="region of interest" description="Disordered" evidence="5">
    <location>
        <begin position="539"/>
        <end position="625"/>
    </location>
</feature>
<comment type="caution">
    <text evidence="6">The sequence shown here is derived from an EMBL/GenBank/DDBJ whole genome shotgun (WGS) entry which is preliminary data.</text>
</comment>
<feature type="region of interest" description="Disordered" evidence="5">
    <location>
        <begin position="289"/>
        <end position="310"/>
    </location>
</feature>
<evidence type="ECO:0000256" key="4">
    <source>
        <dbReference type="ARBA" id="ARBA00051722"/>
    </source>
</evidence>
<evidence type="ECO:0000256" key="1">
    <source>
        <dbReference type="ARBA" id="ARBA00005750"/>
    </source>
</evidence>
<dbReference type="PANTHER" id="PTHR39181">
    <property type="entry name" value="TYROSINE-PROTEIN PHOSPHATASE YWQE"/>
    <property type="match status" value="1"/>
</dbReference>
<comment type="catalytic activity">
    <reaction evidence="4">
        <text>O-phospho-L-tyrosyl-[protein] + H2O = L-tyrosyl-[protein] + phosphate</text>
        <dbReference type="Rhea" id="RHEA:10684"/>
        <dbReference type="Rhea" id="RHEA-COMP:10136"/>
        <dbReference type="Rhea" id="RHEA-COMP:20101"/>
        <dbReference type="ChEBI" id="CHEBI:15377"/>
        <dbReference type="ChEBI" id="CHEBI:43474"/>
        <dbReference type="ChEBI" id="CHEBI:46858"/>
        <dbReference type="ChEBI" id="CHEBI:61978"/>
        <dbReference type="EC" id="3.1.3.48"/>
    </reaction>
</comment>
<evidence type="ECO:0000313" key="6">
    <source>
        <dbReference type="EMBL" id="KDB52956.1"/>
    </source>
</evidence>